<sequence length="51" mass="5398">RDVAVGCRISSNTCQASEVGRGKGMDAWRAWHKQLGNREEAGPLVGGGEAE</sequence>
<evidence type="ECO:0000313" key="1">
    <source>
        <dbReference type="EMBL" id="KAF0902270.1"/>
    </source>
</evidence>
<dbReference type="AlphaFoldDB" id="A0A6G1CQ93"/>
<proteinExistence type="predicted"/>
<comment type="caution">
    <text evidence="1">The sequence shown here is derived from an EMBL/GenBank/DDBJ whole genome shotgun (WGS) entry which is preliminary data.</text>
</comment>
<accession>A0A6G1CQ93</accession>
<organism evidence="1 2">
    <name type="scientific">Oryza meyeriana var. granulata</name>
    <dbReference type="NCBI Taxonomy" id="110450"/>
    <lineage>
        <taxon>Eukaryota</taxon>
        <taxon>Viridiplantae</taxon>
        <taxon>Streptophyta</taxon>
        <taxon>Embryophyta</taxon>
        <taxon>Tracheophyta</taxon>
        <taxon>Spermatophyta</taxon>
        <taxon>Magnoliopsida</taxon>
        <taxon>Liliopsida</taxon>
        <taxon>Poales</taxon>
        <taxon>Poaceae</taxon>
        <taxon>BOP clade</taxon>
        <taxon>Oryzoideae</taxon>
        <taxon>Oryzeae</taxon>
        <taxon>Oryzinae</taxon>
        <taxon>Oryza</taxon>
        <taxon>Oryza meyeriana</taxon>
    </lineage>
</organism>
<feature type="non-terminal residue" evidence="1">
    <location>
        <position position="1"/>
    </location>
</feature>
<gene>
    <name evidence="1" type="ORF">E2562_015496</name>
</gene>
<protein>
    <submittedName>
        <fullName evidence="1">Uncharacterized protein</fullName>
    </submittedName>
</protein>
<dbReference type="Proteomes" id="UP000479710">
    <property type="component" value="Unassembled WGS sequence"/>
</dbReference>
<keyword evidence="2" id="KW-1185">Reference proteome</keyword>
<dbReference type="EMBL" id="SPHZ02000008">
    <property type="protein sequence ID" value="KAF0902270.1"/>
    <property type="molecule type" value="Genomic_DNA"/>
</dbReference>
<reference evidence="1 2" key="1">
    <citation type="submission" date="2019-11" db="EMBL/GenBank/DDBJ databases">
        <title>Whole genome sequence of Oryza granulata.</title>
        <authorList>
            <person name="Li W."/>
        </authorList>
    </citation>
    <scope>NUCLEOTIDE SEQUENCE [LARGE SCALE GENOMIC DNA]</scope>
    <source>
        <strain evidence="2">cv. Menghai</strain>
        <tissue evidence="1">Leaf</tissue>
    </source>
</reference>
<evidence type="ECO:0000313" key="2">
    <source>
        <dbReference type="Proteomes" id="UP000479710"/>
    </source>
</evidence>
<name>A0A6G1CQ93_9ORYZ</name>